<comment type="caution">
    <text evidence="1">The sequence shown here is derived from an EMBL/GenBank/DDBJ whole genome shotgun (WGS) entry which is preliminary data.</text>
</comment>
<keyword evidence="2" id="KW-1185">Reference proteome</keyword>
<reference evidence="1 2" key="1">
    <citation type="journal article" date="2022" name="Plant J.">
        <title>Chromosome-level genome of Camellia lanceoleosa provides a valuable resource for understanding genome evolution and self-incompatibility.</title>
        <authorList>
            <person name="Gong W."/>
            <person name="Xiao S."/>
            <person name="Wang L."/>
            <person name="Liao Z."/>
            <person name="Chang Y."/>
            <person name="Mo W."/>
            <person name="Hu G."/>
            <person name="Li W."/>
            <person name="Zhao G."/>
            <person name="Zhu H."/>
            <person name="Hu X."/>
            <person name="Ji K."/>
            <person name="Xiang X."/>
            <person name="Song Q."/>
            <person name="Yuan D."/>
            <person name="Jin S."/>
            <person name="Zhang L."/>
        </authorList>
    </citation>
    <scope>NUCLEOTIDE SEQUENCE [LARGE SCALE GENOMIC DNA]</scope>
    <source>
        <strain evidence="1">SQ_2022a</strain>
    </source>
</reference>
<sequence>MTVVAIDASYTIPIVTDIVVIAPDQTTGVLFTADQLSASYYMAAHAYASAAGAPFDNTTTTGIIIYEDATPLTPQMPVLPAFNDTPTAHKFSSNLTGLVNGLHWTPVPLEIDEQMFVTVGLSLVACEGTTNATCAGPFQQRLGANMNNASFQFPTKLSMLQAFFNNVDGIYTTDFQNQPPLVFDWINSNNSFNTSIIMTTKVNESHKSQVQFDYSDCDAEHNVCGNREPPYSLAWIQLPCASSRVWKL</sequence>
<name>A0ACC0HTF9_9ERIC</name>
<organism evidence="1 2">
    <name type="scientific">Camellia lanceoleosa</name>
    <dbReference type="NCBI Taxonomy" id="1840588"/>
    <lineage>
        <taxon>Eukaryota</taxon>
        <taxon>Viridiplantae</taxon>
        <taxon>Streptophyta</taxon>
        <taxon>Embryophyta</taxon>
        <taxon>Tracheophyta</taxon>
        <taxon>Spermatophyta</taxon>
        <taxon>Magnoliopsida</taxon>
        <taxon>eudicotyledons</taxon>
        <taxon>Gunneridae</taxon>
        <taxon>Pentapetalae</taxon>
        <taxon>asterids</taxon>
        <taxon>Ericales</taxon>
        <taxon>Theaceae</taxon>
        <taxon>Camellia</taxon>
    </lineage>
</organism>
<protein>
    <submittedName>
        <fullName evidence="1">Laccase-9</fullName>
    </submittedName>
</protein>
<evidence type="ECO:0000313" key="2">
    <source>
        <dbReference type="Proteomes" id="UP001060215"/>
    </source>
</evidence>
<accession>A0ACC0HTF9</accession>
<evidence type="ECO:0000313" key="1">
    <source>
        <dbReference type="EMBL" id="KAI8015765.1"/>
    </source>
</evidence>
<dbReference type="EMBL" id="CM045761">
    <property type="protein sequence ID" value="KAI8015765.1"/>
    <property type="molecule type" value="Genomic_DNA"/>
</dbReference>
<proteinExistence type="predicted"/>
<dbReference type="Proteomes" id="UP001060215">
    <property type="component" value="Chromosome 4"/>
</dbReference>
<gene>
    <name evidence="1" type="ORF">LOK49_LG05G00369</name>
</gene>